<keyword evidence="11" id="KW-1185">Reference proteome</keyword>
<feature type="transmembrane region" description="Helical" evidence="9">
    <location>
        <begin position="43"/>
        <end position="64"/>
    </location>
</feature>
<evidence type="ECO:0000256" key="3">
    <source>
        <dbReference type="ARBA" id="ARBA00022448"/>
    </source>
</evidence>
<dbReference type="GO" id="GO:0005886">
    <property type="term" value="C:plasma membrane"/>
    <property type="evidence" value="ECO:0007669"/>
    <property type="project" value="UniProtKB-SubCell"/>
</dbReference>
<accession>A0A1T4LUU6</accession>
<proteinExistence type="inferred from homology"/>
<sequence length="205" mass="22843">MKNKNLFSLVMLAILGAWAIVLRMFDFPILPAAPFLKVDFSDLMVLIGMMIKGPIGAVAVALIRDSVNYMMKGGEAGLPIGTMMSFLASMAMFLPTHFILKHADRFKPTVRKVFMSVTLILGLVLSMGLFNYFVALPIYVTVMNFPIPDITAYLLSVIIPFNLIKGVILSVGQLIVVEKIWPEISKRNIEYEDYHLPINSSKVTI</sequence>
<comment type="subcellular location">
    <subcellularLocation>
        <location evidence="1">Cell membrane</location>
        <topology evidence="1">Multi-pass membrane protein</topology>
    </subcellularLocation>
</comment>
<comment type="function">
    <text evidence="8">Probably a riboflavin-binding protein that interacts with the energy-coupling factor (ECF) ABC-transporter complex.</text>
</comment>
<keyword evidence="4 8" id="KW-1003">Cell membrane</keyword>
<evidence type="ECO:0000256" key="5">
    <source>
        <dbReference type="ARBA" id="ARBA00022692"/>
    </source>
</evidence>
<keyword evidence="5 9" id="KW-0812">Transmembrane</keyword>
<keyword evidence="7 8" id="KW-0472">Membrane</keyword>
<dbReference type="Gene3D" id="1.10.1760.20">
    <property type="match status" value="1"/>
</dbReference>
<dbReference type="EMBL" id="FUWO01000009">
    <property type="protein sequence ID" value="SJZ58406.1"/>
    <property type="molecule type" value="Genomic_DNA"/>
</dbReference>
<evidence type="ECO:0000256" key="8">
    <source>
        <dbReference type="PIRNR" id="PIRNR037778"/>
    </source>
</evidence>
<evidence type="ECO:0000256" key="9">
    <source>
        <dbReference type="SAM" id="Phobius"/>
    </source>
</evidence>
<dbReference type="InterPro" id="IPR024529">
    <property type="entry name" value="ECF_trnsprt_substrate-spec"/>
</dbReference>
<dbReference type="AlphaFoldDB" id="A0A1T4LUU6"/>
<dbReference type="Proteomes" id="UP000189941">
    <property type="component" value="Unassembled WGS sequence"/>
</dbReference>
<protein>
    <recommendedName>
        <fullName evidence="8">Riboflavin transporter</fullName>
    </recommendedName>
</protein>
<dbReference type="OrthoDB" id="9809216at2"/>
<dbReference type="PANTHER" id="PTHR38438:SF1">
    <property type="entry name" value="RIBOFLAVIN TRANSPORTER RIBU"/>
    <property type="match status" value="1"/>
</dbReference>
<dbReference type="InterPro" id="IPR025720">
    <property type="entry name" value="RibU"/>
</dbReference>
<reference evidence="11" key="1">
    <citation type="submission" date="2017-02" db="EMBL/GenBank/DDBJ databases">
        <authorList>
            <person name="Varghese N."/>
            <person name="Submissions S."/>
        </authorList>
    </citation>
    <scope>NUCLEOTIDE SEQUENCE [LARGE SCALE GENOMIC DNA]</scope>
    <source>
        <strain evidence="11">DSM 15739</strain>
    </source>
</reference>
<gene>
    <name evidence="10" type="ORF">SAMN02746011_01215</name>
</gene>
<comment type="similarity">
    <text evidence="2 8">Belongs to the prokaryotic riboflavin transporter (P-RFT) (TC 2.A.87) family.</text>
</comment>
<evidence type="ECO:0000313" key="10">
    <source>
        <dbReference type="EMBL" id="SJZ58406.1"/>
    </source>
</evidence>
<evidence type="ECO:0000256" key="6">
    <source>
        <dbReference type="ARBA" id="ARBA00022989"/>
    </source>
</evidence>
<evidence type="ECO:0000256" key="2">
    <source>
        <dbReference type="ARBA" id="ARBA00005540"/>
    </source>
</evidence>
<dbReference type="STRING" id="1121925.SAMN02746011_01215"/>
<evidence type="ECO:0000256" key="7">
    <source>
        <dbReference type="ARBA" id="ARBA00023136"/>
    </source>
</evidence>
<dbReference type="GO" id="GO:0032217">
    <property type="term" value="F:riboflavin transmembrane transporter activity"/>
    <property type="evidence" value="ECO:0007669"/>
    <property type="project" value="UniProtKB-UniRule"/>
</dbReference>
<evidence type="ECO:0000313" key="11">
    <source>
        <dbReference type="Proteomes" id="UP000189941"/>
    </source>
</evidence>
<feature type="transmembrane region" description="Helical" evidence="9">
    <location>
        <begin position="152"/>
        <end position="176"/>
    </location>
</feature>
<keyword evidence="6 9" id="KW-1133">Transmembrane helix</keyword>
<evidence type="ECO:0000256" key="4">
    <source>
        <dbReference type="ARBA" id="ARBA00022475"/>
    </source>
</evidence>
<name>A0A1T4LUU6_9LACT</name>
<feature type="transmembrane region" description="Helical" evidence="9">
    <location>
        <begin position="114"/>
        <end position="140"/>
    </location>
</feature>
<keyword evidence="3 8" id="KW-0813">Transport</keyword>
<dbReference type="RefSeq" id="WP_078755974.1">
    <property type="nucleotide sequence ID" value="NZ_FUWO01000009.1"/>
</dbReference>
<dbReference type="Pfam" id="PF12822">
    <property type="entry name" value="ECF_trnsprt"/>
    <property type="match status" value="1"/>
</dbReference>
<dbReference type="PANTHER" id="PTHR38438">
    <property type="entry name" value="RIBOFLAVIN TRANSPORTER RIBU"/>
    <property type="match status" value="1"/>
</dbReference>
<evidence type="ECO:0000256" key="1">
    <source>
        <dbReference type="ARBA" id="ARBA00004651"/>
    </source>
</evidence>
<feature type="transmembrane region" description="Helical" evidence="9">
    <location>
        <begin position="76"/>
        <end position="94"/>
    </location>
</feature>
<organism evidence="10 11">
    <name type="scientific">Globicatella sulfidifaciens DSM 15739</name>
    <dbReference type="NCBI Taxonomy" id="1121925"/>
    <lineage>
        <taxon>Bacteria</taxon>
        <taxon>Bacillati</taxon>
        <taxon>Bacillota</taxon>
        <taxon>Bacilli</taxon>
        <taxon>Lactobacillales</taxon>
        <taxon>Aerococcaceae</taxon>
        <taxon>Globicatella</taxon>
    </lineage>
</organism>
<dbReference type="PIRSF" id="PIRSF037778">
    <property type="entry name" value="UCP037778_transp_RibU"/>
    <property type="match status" value="1"/>
</dbReference>